<dbReference type="PANTHER" id="PTHR33695">
    <property type="entry name" value="LIPOPROTEIN SIGNAL PEPTIDASE"/>
    <property type="match status" value="1"/>
</dbReference>
<keyword evidence="3 9" id="KW-0645">Protease</keyword>
<dbReference type="GO" id="GO:0005886">
    <property type="term" value="C:plasma membrane"/>
    <property type="evidence" value="ECO:0007669"/>
    <property type="project" value="UniProtKB-SubCell"/>
</dbReference>
<keyword evidence="8 9" id="KW-0472">Membrane</keyword>
<keyword evidence="5 9" id="KW-0064">Aspartyl protease</keyword>
<dbReference type="InterPro" id="IPR001872">
    <property type="entry name" value="Peptidase_A8"/>
</dbReference>
<feature type="transmembrane region" description="Helical" evidence="9">
    <location>
        <begin position="127"/>
        <end position="149"/>
    </location>
</feature>
<dbReference type="AlphaFoldDB" id="A0A840SJ77"/>
<dbReference type="PANTHER" id="PTHR33695:SF1">
    <property type="entry name" value="LIPOPROTEIN SIGNAL PEPTIDASE"/>
    <property type="match status" value="1"/>
</dbReference>
<dbReference type="Pfam" id="PF01252">
    <property type="entry name" value="Peptidase_A8"/>
    <property type="match status" value="1"/>
</dbReference>
<dbReference type="NCBIfam" id="TIGR00077">
    <property type="entry name" value="lspA"/>
    <property type="match status" value="1"/>
</dbReference>
<evidence type="ECO:0000256" key="2">
    <source>
        <dbReference type="ARBA" id="ARBA00022475"/>
    </source>
</evidence>
<evidence type="ECO:0000256" key="5">
    <source>
        <dbReference type="ARBA" id="ARBA00022750"/>
    </source>
</evidence>
<evidence type="ECO:0000313" key="12">
    <source>
        <dbReference type="Proteomes" id="UP000549457"/>
    </source>
</evidence>
<reference evidence="11 12" key="1">
    <citation type="submission" date="2020-08" db="EMBL/GenBank/DDBJ databases">
        <title>Genomic Encyclopedia of Type Strains, Phase IV (KMG-IV): sequencing the most valuable type-strain genomes for metagenomic binning, comparative biology and taxonomic classification.</title>
        <authorList>
            <person name="Goeker M."/>
        </authorList>
    </citation>
    <scope>NUCLEOTIDE SEQUENCE [LARGE SCALE GENOMIC DNA]</scope>
    <source>
        <strain evidence="11 12">DSM 101730</strain>
    </source>
</reference>
<feature type="transmembrane region" description="Helical" evidence="9">
    <location>
        <begin position="64"/>
        <end position="81"/>
    </location>
</feature>
<evidence type="ECO:0000256" key="3">
    <source>
        <dbReference type="ARBA" id="ARBA00022670"/>
    </source>
</evidence>
<comment type="subcellular location">
    <subcellularLocation>
        <location evidence="9">Cell membrane</location>
        <topology evidence="9">Multi-pass membrane protein</topology>
    </subcellularLocation>
</comment>
<evidence type="ECO:0000256" key="4">
    <source>
        <dbReference type="ARBA" id="ARBA00022692"/>
    </source>
</evidence>
<protein>
    <recommendedName>
        <fullName evidence="9">Lipoprotein signal peptidase</fullName>
        <ecNumber evidence="9">3.4.23.36</ecNumber>
    </recommendedName>
    <alternativeName>
        <fullName evidence="9">Prolipoprotein signal peptidase</fullName>
    </alternativeName>
    <alternativeName>
        <fullName evidence="9">Signal peptidase II</fullName>
        <shortName evidence="9">SPase II</shortName>
    </alternativeName>
</protein>
<comment type="similarity">
    <text evidence="1 9 10">Belongs to the peptidase A8 family.</text>
</comment>
<dbReference type="EMBL" id="JACHFM010000001">
    <property type="protein sequence ID" value="MBB5221004.1"/>
    <property type="molecule type" value="Genomic_DNA"/>
</dbReference>
<dbReference type="GO" id="GO:0006508">
    <property type="term" value="P:proteolysis"/>
    <property type="evidence" value="ECO:0007669"/>
    <property type="project" value="UniProtKB-KW"/>
</dbReference>
<keyword evidence="7 9" id="KW-1133">Transmembrane helix</keyword>
<evidence type="ECO:0000256" key="7">
    <source>
        <dbReference type="ARBA" id="ARBA00022989"/>
    </source>
</evidence>
<accession>A0A840SJ77</accession>
<dbReference type="EC" id="3.4.23.36" evidence="9"/>
<dbReference type="UniPathway" id="UPA00665"/>
<comment type="catalytic activity">
    <reaction evidence="9">
        <text>Release of signal peptides from bacterial membrane prolipoproteins. Hydrolyzes -Xaa-Yaa-Zaa-|-(S,diacylglyceryl)Cys-, in which Xaa is hydrophobic (preferably Leu), and Yaa (Ala or Ser) and Zaa (Gly or Ala) have small, neutral side chains.</text>
        <dbReference type="EC" id="3.4.23.36"/>
    </reaction>
</comment>
<evidence type="ECO:0000256" key="10">
    <source>
        <dbReference type="RuleBase" id="RU004181"/>
    </source>
</evidence>
<sequence>MPNLARTLLVAAVIFLIDRATKIWVVVHLDLANRLHIPVFDPWVNFAMAWNQGINFGLFDFGTAGRWILIGLAVAICIGVLNWARRGAWMQAIGAGLIVGGALGNVWDRFRWGAVADFINMSCCGIANPFAFNVADAAIFAGAAVLLLWSRPSGGDDATTRKGW</sequence>
<gene>
    <name evidence="9" type="primary">lspA</name>
    <name evidence="11" type="ORF">HNP73_000925</name>
</gene>
<dbReference type="RefSeq" id="WP_184147418.1">
    <property type="nucleotide sequence ID" value="NZ_JACHFM010000001.1"/>
</dbReference>
<evidence type="ECO:0000313" key="11">
    <source>
        <dbReference type="EMBL" id="MBB5221004.1"/>
    </source>
</evidence>
<feature type="active site" evidence="9">
    <location>
        <position position="136"/>
    </location>
</feature>
<proteinExistence type="inferred from homology"/>
<feature type="active site" evidence="9">
    <location>
        <position position="117"/>
    </location>
</feature>
<comment type="pathway">
    <text evidence="9">Protein modification; lipoprotein biosynthesis (signal peptide cleavage).</text>
</comment>
<keyword evidence="4 9" id="KW-0812">Transmembrane</keyword>
<evidence type="ECO:0000256" key="9">
    <source>
        <dbReference type="HAMAP-Rule" id="MF_00161"/>
    </source>
</evidence>
<dbReference type="Proteomes" id="UP000549457">
    <property type="component" value="Unassembled WGS sequence"/>
</dbReference>
<dbReference type="PRINTS" id="PR00781">
    <property type="entry name" value="LIPOSIGPTASE"/>
</dbReference>
<name>A0A840SJ77_9RHOB</name>
<organism evidence="11 12">
    <name type="scientific">Amaricoccus macauensis</name>
    <dbReference type="NCBI Taxonomy" id="57001"/>
    <lineage>
        <taxon>Bacteria</taxon>
        <taxon>Pseudomonadati</taxon>
        <taxon>Pseudomonadota</taxon>
        <taxon>Alphaproteobacteria</taxon>
        <taxon>Rhodobacterales</taxon>
        <taxon>Paracoccaceae</taxon>
        <taxon>Amaricoccus</taxon>
    </lineage>
</organism>
<keyword evidence="2 9" id="KW-1003">Cell membrane</keyword>
<evidence type="ECO:0000256" key="6">
    <source>
        <dbReference type="ARBA" id="ARBA00022801"/>
    </source>
</evidence>
<dbReference type="GO" id="GO:0004190">
    <property type="term" value="F:aspartic-type endopeptidase activity"/>
    <property type="evidence" value="ECO:0007669"/>
    <property type="project" value="UniProtKB-UniRule"/>
</dbReference>
<keyword evidence="12" id="KW-1185">Reference proteome</keyword>
<evidence type="ECO:0000256" key="8">
    <source>
        <dbReference type="ARBA" id="ARBA00023136"/>
    </source>
</evidence>
<feature type="transmembrane region" description="Helical" evidence="9">
    <location>
        <begin position="88"/>
        <end position="107"/>
    </location>
</feature>
<comment type="caution">
    <text evidence="11">The sequence shown here is derived from an EMBL/GenBank/DDBJ whole genome shotgun (WGS) entry which is preliminary data.</text>
</comment>
<dbReference type="HAMAP" id="MF_00161">
    <property type="entry name" value="LspA"/>
    <property type="match status" value="1"/>
</dbReference>
<comment type="caution">
    <text evidence="9">Lacks conserved residue(s) required for the propagation of feature annotation.</text>
</comment>
<comment type="function">
    <text evidence="9">This protein specifically catalyzes the removal of signal peptides from prolipoproteins.</text>
</comment>
<evidence type="ECO:0000256" key="1">
    <source>
        <dbReference type="ARBA" id="ARBA00006139"/>
    </source>
</evidence>
<keyword evidence="6 9" id="KW-0378">Hydrolase</keyword>